<dbReference type="EMBL" id="LAZR01055327">
    <property type="protein sequence ID" value="KKK76620.1"/>
    <property type="molecule type" value="Genomic_DNA"/>
</dbReference>
<dbReference type="Gene3D" id="3.40.50.300">
    <property type="entry name" value="P-loop containing nucleotide triphosphate hydrolases"/>
    <property type="match status" value="1"/>
</dbReference>
<dbReference type="InterPro" id="IPR027417">
    <property type="entry name" value="P-loop_NTPase"/>
</dbReference>
<gene>
    <name evidence="1" type="ORF">LCGC14_2861790</name>
</gene>
<sequence length="185" mass="21057">MSSQTASSLSVEKKPAPFTAEEWLHLTLGKAYFWYFLDNVFVRSFDGERYRNNEGEWVPFEFSAVHREWALIAQVNPRFCIQASRSHLKTTVIGQGFPFWLMAGVKDGEYLDGLYLAYNGALAKERVADLKRYILGNSYCRFWKDLKPTAESIIDFLVDWGDGPVGRVVLKGAGIKAANRGRHPK</sequence>
<accession>A0A0F8YS61</accession>
<protein>
    <submittedName>
        <fullName evidence="1">Uncharacterized protein</fullName>
    </submittedName>
</protein>
<evidence type="ECO:0000313" key="1">
    <source>
        <dbReference type="EMBL" id="KKK76620.1"/>
    </source>
</evidence>
<dbReference type="AlphaFoldDB" id="A0A0F8YS61"/>
<name>A0A0F8YS61_9ZZZZ</name>
<comment type="caution">
    <text evidence="1">The sequence shown here is derived from an EMBL/GenBank/DDBJ whole genome shotgun (WGS) entry which is preliminary data.</text>
</comment>
<reference evidence="1" key="1">
    <citation type="journal article" date="2015" name="Nature">
        <title>Complex archaea that bridge the gap between prokaryotes and eukaryotes.</title>
        <authorList>
            <person name="Spang A."/>
            <person name="Saw J.H."/>
            <person name="Jorgensen S.L."/>
            <person name="Zaremba-Niedzwiedzka K."/>
            <person name="Martijn J."/>
            <person name="Lind A.E."/>
            <person name="van Eijk R."/>
            <person name="Schleper C."/>
            <person name="Guy L."/>
            <person name="Ettema T.J."/>
        </authorList>
    </citation>
    <scope>NUCLEOTIDE SEQUENCE</scope>
</reference>
<proteinExistence type="predicted"/>
<feature type="non-terminal residue" evidence="1">
    <location>
        <position position="185"/>
    </location>
</feature>
<organism evidence="1">
    <name type="scientific">marine sediment metagenome</name>
    <dbReference type="NCBI Taxonomy" id="412755"/>
    <lineage>
        <taxon>unclassified sequences</taxon>
        <taxon>metagenomes</taxon>
        <taxon>ecological metagenomes</taxon>
    </lineage>
</organism>